<dbReference type="InterPro" id="IPR036259">
    <property type="entry name" value="MFS_trans_sf"/>
</dbReference>
<evidence type="ECO:0000313" key="3">
    <source>
        <dbReference type="Proteomes" id="UP000490980"/>
    </source>
</evidence>
<evidence type="ECO:0000313" key="2">
    <source>
        <dbReference type="EMBL" id="NII07478.1"/>
    </source>
</evidence>
<feature type="transmembrane region" description="Helical" evidence="1">
    <location>
        <begin position="267"/>
        <end position="291"/>
    </location>
</feature>
<keyword evidence="1" id="KW-0472">Membrane</keyword>
<name>A0A7X5UC15_9GAMM</name>
<dbReference type="Pfam" id="PF18943">
    <property type="entry name" value="DUF5690"/>
    <property type="match status" value="1"/>
</dbReference>
<sequence length="442" mass="48293">MTTRHDGWIARLPPRQARVLMPLLAGLAAFCVYSCMYAFRKPFSAASYDGMSLGGLDYKIWLVIAQVLGYALSKLIGLRFVSEWQGGQRGRAILGLIGVSWVALLGFALVPPTLGIVFLFLNGMPLGMVWGLVFGYIEGRRATELMGAILSSSFIFASGVVKGVGKALLLSGVSEHWMPFLTGLVFVPPLLLSLRVLSRLPGPDAEDIAARAPRGSMDAAARRAFVRRFLPGLLLVVPLYVLLTVLRDFRENFDTEIFRDLGFGHDAWVFGQVDTPIGIGVLLCTAALSLVRDNMRALLLNHAMIALGLLCAIFATLAFAHGKLPPLMWMVLVGFGLYLPYILLNGVFFERLMATFRVVGTASFVMCIADAAGYLGSVGVLLTKAFAGLDLDWTRFFERAVLLACLLGLALNGLAARWFWREARRHEAAAPIPSLPMERHSL</sequence>
<feature type="transmembrane region" description="Helical" evidence="1">
    <location>
        <begin position="144"/>
        <end position="165"/>
    </location>
</feature>
<feature type="transmembrane region" description="Helical" evidence="1">
    <location>
        <begin position="400"/>
        <end position="420"/>
    </location>
</feature>
<feature type="transmembrane region" description="Helical" evidence="1">
    <location>
        <begin position="356"/>
        <end position="380"/>
    </location>
</feature>
<feature type="transmembrane region" description="Helical" evidence="1">
    <location>
        <begin position="116"/>
        <end position="137"/>
    </location>
</feature>
<feature type="transmembrane region" description="Helical" evidence="1">
    <location>
        <begin position="60"/>
        <end position="81"/>
    </location>
</feature>
<dbReference type="AlphaFoldDB" id="A0A7X5UC15"/>
<feature type="transmembrane region" description="Helical" evidence="1">
    <location>
        <begin position="229"/>
        <end position="247"/>
    </location>
</feature>
<dbReference type="InterPro" id="IPR043745">
    <property type="entry name" value="DUF5690"/>
</dbReference>
<feature type="transmembrane region" description="Helical" evidence="1">
    <location>
        <begin position="177"/>
        <end position="197"/>
    </location>
</feature>
<feature type="transmembrane region" description="Helical" evidence="1">
    <location>
        <begin position="93"/>
        <end position="110"/>
    </location>
</feature>
<organism evidence="2 3">
    <name type="scientific">Luteibacter anthropi</name>
    <dbReference type="NCBI Taxonomy" id="564369"/>
    <lineage>
        <taxon>Bacteria</taxon>
        <taxon>Pseudomonadati</taxon>
        <taxon>Pseudomonadota</taxon>
        <taxon>Gammaproteobacteria</taxon>
        <taxon>Lysobacterales</taxon>
        <taxon>Rhodanobacteraceae</taxon>
        <taxon>Luteibacter</taxon>
    </lineage>
</organism>
<keyword evidence="3" id="KW-1185">Reference proteome</keyword>
<gene>
    <name evidence="2" type="ORF">HBF25_13915</name>
</gene>
<feature type="transmembrane region" description="Helical" evidence="1">
    <location>
        <begin position="326"/>
        <end position="344"/>
    </location>
</feature>
<dbReference type="EMBL" id="JAARLZ010000007">
    <property type="protein sequence ID" value="NII07478.1"/>
    <property type="molecule type" value="Genomic_DNA"/>
</dbReference>
<evidence type="ECO:0000256" key="1">
    <source>
        <dbReference type="SAM" id="Phobius"/>
    </source>
</evidence>
<keyword evidence="1" id="KW-1133">Transmembrane helix</keyword>
<dbReference type="Proteomes" id="UP000490980">
    <property type="component" value="Unassembled WGS sequence"/>
</dbReference>
<feature type="transmembrane region" description="Helical" evidence="1">
    <location>
        <begin position="298"/>
        <end position="320"/>
    </location>
</feature>
<dbReference type="SUPFAM" id="SSF103473">
    <property type="entry name" value="MFS general substrate transporter"/>
    <property type="match status" value="1"/>
</dbReference>
<dbReference type="RefSeq" id="WP_166949381.1">
    <property type="nucleotide sequence ID" value="NZ_JAARLZ010000007.1"/>
</dbReference>
<keyword evidence="1" id="KW-0812">Transmembrane</keyword>
<proteinExistence type="predicted"/>
<reference evidence="2 3" key="1">
    <citation type="submission" date="2020-03" db="EMBL/GenBank/DDBJ databases">
        <authorList>
            <person name="Lai Q."/>
        </authorList>
    </citation>
    <scope>NUCLEOTIDE SEQUENCE [LARGE SCALE GENOMIC DNA]</scope>
    <source>
        <strain evidence="2 3">CCUG 25036</strain>
    </source>
</reference>
<evidence type="ECO:0008006" key="4">
    <source>
        <dbReference type="Google" id="ProtNLM"/>
    </source>
</evidence>
<feature type="transmembrane region" description="Helical" evidence="1">
    <location>
        <begin position="20"/>
        <end position="40"/>
    </location>
</feature>
<comment type="caution">
    <text evidence="2">The sequence shown here is derived from an EMBL/GenBank/DDBJ whole genome shotgun (WGS) entry which is preliminary data.</text>
</comment>
<accession>A0A7X5UC15</accession>
<protein>
    <recommendedName>
        <fullName evidence="4">MFS transporter</fullName>
    </recommendedName>
</protein>